<keyword evidence="11" id="KW-0325">Glycoprotein</keyword>
<keyword evidence="7" id="KW-0735">Signal-anchor</keyword>
<evidence type="ECO:0000313" key="15">
    <source>
        <dbReference type="Proteomes" id="UP000887540"/>
    </source>
</evidence>
<evidence type="ECO:0000256" key="7">
    <source>
        <dbReference type="ARBA" id="ARBA00022968"/>
    </source>
</evidence>
<dbReference type="InterPro" id="IPR055270">
    <property type="entry name" value="Glyco_tran_10_C"/>
</dbReference>
<keyword evidence="10 12" id="KW-0472">Membrane</keyword>
<comment type="pathway">
    <text evidence="2">Protein modification; protein glycosylation.</text>
</comment>
<evidence type="ECO:0000259" key="14">
    <source>
        <dbReference type="Pfam" id="PF17039"/>
    </source>
</evidence>
<name>A0A914C962_9BILA</name>
<keyword evidence="4 12" id="KW-0328">Glycosyltransferase</keyword>
<dbReference type="InterPro" id="IPR001503">
    <property type="entry name" value="Glyco_trans_10"/>
</dbReference>
<dbReference type="InterPro" id="IPR038577">
    <property type="entry name" value="GT10-like_C_sf"/>
</dbReference>
<keyword evidence="6 12" id="KW-0812">Transmembrane</keyword>
<evidence type="ECO:0000256" key="5">
    <source>
        <dbReference type="ARBA" id="ARBA00022679"/>
    </source>
</evidence>
<protein>
    <recommendedName>
        <fullName evidence="12">Fucosyltransferase</fullName>
        <ecNumber evidence="12">2.4.1.-</ecNumber>
    </recommendedName>
</protein>
<accession>A0A914C962</accession>
<dbReference type="EC" id="2.4.1.-" evidence="12"/>
<evidence type="ECO:0000313" key="16">
    <source>
        <dbReference type="WBParaSite" id="ACRNAN_Path_511.g1936.t1"/>
    </source>
</evidence>
<proteinExistence type="inferred from homology"/>
<comment type="subcellular location">
    <subcellularLocation>
        <location evidence="1 12">Golgi apparatus</location>
        <location evidence="1 12">Golgi stack membrane</location>
        <topology evidence="1 12">Single-pass type II membrane protein</topology>
    </subcellularLocation>
</comment>
<dbReference type="PANTHER" id="PTHR48438">
    <property type="entry name" value="ALPHA-(1,3)-FUCOSYLTRANSFERASE C-RELATED"/>
    <property type="match status" value="1"/>
</dbReference>
<reference evidence="16" key="1">
    <citation type="submission" date="2022-11" db="UniProtKB">
        <authorList>
            <consortium name="WormBaseParasite"/>
        </authorList>
    </citation>
    <scope>IDENTIFICATION</scope>
</reference>
<evidence type="ECO:0000256" key="2">
    <source>
        <dbReference type="ARBA" id="ARBA00004922"/>
    </source>
</evidence>
<evidence type="ECO:0000256" key="3">
    <source>
        <dbReference type="ARBA" id="ARBA00008919"/>
    </source>
</evidence>
<evidence type="ECO:0000259" key="13">
    <source>
        <dbReference type="Pfam" id="PF00852"/>
    </source>
</evidence>
<dbReference type="SUPFAM" id="SSF53756">
    <property type="entry name" value="UDP-Glycosyltransferase/glycogen phosphorylase"/>
    <property type="match status" value="1"/>
</dbReference>
<evidence type="ECO:0000256" key="8">
    <source>
        <dbReference type="ARBA" id="ARBA00022989"/>
    </source>
</evidence>
<dbReference type="Gene3D" id="3.40.50.11660">
    <property type="entry name" value="Glycosyl transferase family 10, C-terminal domain"/>
    <property type="match status" value="2"/>
</dbReference>
<keyword evidence="8 12" id="KW-1133">Transmembrane helix</keyword>
<dbReference type="AlphaFoldDB" id="A0A914C962"/>
<keyword evidence="9 12" id="KW-0333">Golgi apparatus</keyword>
<sequence length="353" mass="41804">MRRYRIKPKYNCLIFRPSKWSIFSGLVIIIVVYVFLLRNPTDSAVEKVWVPPDLNKPIILEWAKEPPEHLITFLNAYPSNSATKCPYECYFTTDRRLLNSAKMVVFHPVNLGLNDLPPHRCNNQHYVFFTRESPPNIKNSDFEKLSSDYFNVSMTYRLDSDIFAGYDRFEKIDNGTLQYETWMDMEVIEKVSKKKRLILQFVSNCDTPSNREAYIEVLKKYINITQFGTCYEGFIHKIFNVHDCTGSCEDEEIDQHYFYLAFENSVSVDDFESPMKLAAYLHYLMTHQDEYMKYFQWTKFYKKTKAYSNARCELCTIATNQNKKTINDIRQWWINDSHCISNYGKVLLKGHKT</sequence>
<evidence type="ECO:0000256" key="6">
    <source>
        <dbReference type="ARBA" id="ARBA00022692"/>
    </source>
</evidence>
<evidence type="ECO:0000256" key="10">
    <source>
        <dbReference type="ARBA" id="ARBA00023136"/>
    </source>
</evidence>
<dbReference type="PANTHER" id="PTHR48438:SF1">
    <property type="entry name" value="ALPHA-(1,3)-FUCOSYLTRANSFERASE C-RELATED"/>
    <property type="match status" value="1"/>
</dbReference>
<dbReference type="Pfam" id="PF17039">
    <property type="entry name" value="Glyco_tran_10_N"/>
    <property type="match status" value="1"/>
</dbReference>
<evidence type="ECO:0000256" key="4">
    <source>
        <dbReference type="ARBA" id="ARBA00022676"/>
    </source>
</evidence>
<dbReference type="GO" id="GO:0008417">
    <property type="term" value="F:fucosyltransferase activity"/>
    <property type="evidence" value="ECO:0007669"/>
    <property type="project" value="InterPro"/>
</dbReference>
<evidence type="ECO:0000256" key="9">
    <source>
        <dbReference type="ARBA" id="ARBA00023034"/>
    </source>
</evidence>
<feature type="transmembrane region" description="Helical" evidence="12">
    <location>
        <begin position="20"/>
        <end position="37"/>
    </location>
</feature>
<evidence type="ECO:0000256" key="1">
    <source>
        <dbReference type="ARBA" id="ARBA00004447"/>
    </source>
</evidence>
<dbReference type="Pfam" id="PF00852">
    <property type="entry name" value="Glyco_transf_10"/>
    <property type="match status" value="1"/>
</dbReference>
<keyword evidence="5 12" id="KW-0808">Transferase</keyword>
<keyword evidence="15" id="KW-1185">Reference proteome</keyword>
<dbReference type="Proteomes" id="UP000887540">
    <property type="component" value="Unplaced"/>
</dbReference>
<organism evidence="15 16">
    <name type="scientific">Acrobeloides nanus</name>
    <dbReference type="NCBI Taxonomy" id="290746"/>
    <lineage>
        <taxon>Eukaryota</taxon>
        <taxon>Metazoa</taxon>
        <taxon>Ecdysozoa</taxon>
        <taxon>Nematoda</taxon>
        <taxon>Chromadorea</taxon>
        <taxon>Rhabditida</taxon>
        <taxon>Tylenchina</taxon>
        <taxon>Cephalobomorpha</taxon>
        <taxon>Cephaloboidea</taxon>
        <taxon>Cephalobidae</taxon>
        <taxon>Acrobeloides</taxon>
    </lineage>
</organism>
<feature type="domain" description="Fucosyltransferase N-terminal" evidence="14">
    <location>
        <begin position="55"/>
        <end position="166"/>
    </location>
</feature>
<comment type="similarity">
    <text evidence="3 12">Belongs to the glycosyltransferase 10 family.</text>
</comment>
<dbReference type="GO" id="GO:0032580">
    <property type="term" value="C:Golgi cisterna membrane"/>
    <property type="evidence" value="ECO:0007669"/>
    <property type="project" value="UniProtKB-SubCell"/>
</dbReference>
<dbReference type="InterPro" id="IPR031481">
    <property type="entry name" value="Glyco_tran_10_N"/>
</dbReference>
<feature type="domain" description="Fucosyltransferase C-terminal" evidence="13">
    <location>
        <begin position="192"/>
        <end position="269"/>
    </location>
</feature>
<evidence type="ECO:0000256" key="11">
    <source>
        <dbReference type="ARBA" id="ARBA00023180"/>
    </source>
</evidence>
<dbReference type="WBParaSite" id="ACRNAN_Path_511.g1936.t1">
    <property type="protein sequence ID" value="ACRNAN_Path_511.g1936.t1"/>
    <property type="gene ID" value="ACRNAN_Path_511.g1936"/>
</dbReference>
<evidence type="ECO:0000256" key="12">
    <source>
        <dbReference type="RuleBase" id="RU003832"/>
    </source>
</evidence>